<gene>
    <name evidence="13" type="ORF">ACFPIE_04805</name>
</gene>
<keyword evidence="3 8" id="KW-1134">Transmembrane beta strand</keyword>
<accession>A0ABW0FSI8</accession>
<dbReference type="Gene3D" id="2.170.130.10">
    <property type="entry name" value="TonB-dependent receptor, plug domain"/>
    <property type="match status" value="1"/>
</dbReference>
<dbReference type="Proteomes" id="UP001596152">
    <property type="component" value="Unassembled WGS sequence"/>
</dbReference>
<dbReference type="Pfam" id="PF00593">
    <property type="entry name" value="TonB_dep_Rec_b-barrel"/>
    <property type="match status" value="1"/>
</dbReference>
<dbReference type="InterPro" id="IPR036942">
    <property type="entry name" value="Beta-barrel_TonB_sf"/>
</dbReference>
<evidence type="ECO:0000259" key="11">
    <source>
        <dbReference type="Pfam" id="PF00593"/>
    </source>
</evidence>
<keyword evidence="10" id="KW-0732">Signal</keyword>
<keyword evidence="14" id="KW-1185">Reference proteome</keyword>
<evidence type="ECO:0000256" key="8">
    <source>
        <dbReference type="PROSITE-ProRule" id="PRU01360"/>
    </source>
</evidence>
<feature type="chain" id="PRO_5046085501" evidence="10">
    <location>
        <begin position="31"/>
        <end position="933"/>
    </location>
</feature>
<protein>
    <submittedName>
        <fullName evidence="13">TonB-dependent receptor</fullName>
    </submittedName>
</protein>
<dbReference type="RefSeq" id="WP_374038964.1">
    <property type="nucleotide sequence ID" value="NZ_CP169082.1"/>
</dbReference>
<dbReference type="NCBIfam" id="TIGR01782">
    <property type="entry name" value="TonB-Xanth-Caul"/>
    <property type="match status" value="1"/>
</dbReference>
<keyword evidence="6 8" id="KW-0472">Membrane</keyword>
<dbReference type="InterPro" id="IPR039426">
    <property type="entry name" value="TonB-dep_rcpt-like"/>
</dbReference>
<name>A0ABW0FSI8_9CAUL</name>
<evidence type="ECO:0000256" key="6">
    <source>
        <dbReference type="ARBA" id="ARBA00023136"/>
    </source>
</evidence>
<evidence type="ECO:0000313" key="13">
    <source>
        <dbReference type="EMBL" id="MFC5343223.1"/>
    </source>
</evidence>
<dbReference type="Gene3D" id="2.40.170.20">
    <property type="entry name" value="TonB-dependent receptor, beta-barrel domain"/>
    <property type="match status" value="1"/>
</dbReference>
<dbReference type="Pfam" id="PF07715">
    <property type="entry name" value="Plug"/>
    <property type="match status" value="1"/>
</dbReference>
<dbReference type="PANTHER" id="PTHR40980">
    <property type="entry name" value="PLUG DOMAIN-CONTAINING PROTEIN"/>
    <property type="match status" value="1"/>
</dbReference>
<dbReference type="CDD" id="cd01347">
    <property type="entry name" value="ligand_gated_channel"/>
    <property type="match status" value="1"/>
</dbReference>
<evidence type="ECO:0000256" key="10">
    <source>
        <dbReference type="SAM" id="SignalP"/>
    </source>
</evidence>
<evidence type="ECO:0000256" key="2">
    <source>
        <dbReference type="ARBA" id="ARBA00022448"/>
    </source>
</evidence>
<comment type="subcellular location">
    <subcellularLocation>
        <location evidence="1 8">Cell outer membrane</location>
        <topology evidence="1 8">Multi-pass membrane protein</topology>
    </subcellularLocation>
</comment>
<evidence type="ECO:0000256" key="7">
    <source>
        <dbReference type="ARBA" id="ARBA00023237"/>
    </source>
</evidence>
<evidence type="ECO:0000256" key="9">
    <source>
        <dbReference type="RuleBase" id="RU003357"/>
    </source>
</evidence>
<dbReference type="InterPro" id="IPR010104">
    <property type="entry name" value="TonB_rcpt_bac"/>
</dbReference>
<dbReference type="PROSITE" id="PS52016">
    <property type="entry name" value="TONB_DEPENDENT_REC_3"/>
    <property type="match status" value="1"/>
</dbReference>
<dbReference type="InterPro" id="IPR037066">
    <property type="entry name" value="Plug_dom_sf"/>
</dbReference>
<dbReference type="PANTHER" id="PTHR40980:SF3">
    <property type="entry name" value="TONB-DEPENDENT RECEPTOR-LIKE BETA-BARREL DOMAIN-CONTAINING PROTEIN"/>
    <property type="match status" value="1"/>
</dbReference>
<feature type="domain" description="TonB-dependent receptor-like beta-barrel" evidence="11">
    <location>
        <begin position="425"/>
        <end position="900"/>
    </location>
</feature>
<dbReference type="InterPro" id="IPR000531">
    <property type="entry name" value="Beta-barrel_TonB"/>
</dbReference>
<proteinExistence type="inferred from homology"/>
<evidence type="ECO:0000256" key="4">
    <source>
        <dbReference type="ARBA" id="ARBA00022692"/>
    </source>
</evidence>
<dbReference type="EMBL" id="JBHSLF010000011">
    <property type="protein sequence ID" value="MFC5343223.1"/>
    <property type="molecule type" value="Genomic_DNA"/>
</dbReference>
<reference evidence="14" key="1">
    <citation type="journal article" date="2019" name="Int. J. Syst. Evol. Microbiol.">
        <title>The Global Catalogue of Microorganisms (GCM) 10K type strain sequencing project: providing services to taxonomists for standard genome sequencing and annotation.</title>
        <authorList>
            <consortium name="The Broad Institute Genomics Platform"/>
            <consortium name="The Broad Institute Genome Sequencing Center for Infectious Disease"/>
            <person name="Wu L."/>
            <person name="Ma J."/>
        </authorList>
    </citation>
    <scope>NUCLEOTIDE SEQUENCE [LARGE SCALE GENOMIC DNA]</scope>
    <source>
        <strain evidence="14">JCM 12125</strain>
    </source>
</reference>
<sequence>MRTTPKNQFALKAGASALVLSMLMAGAASAQTAPAADDQQADQVDEIVVTGFRASLQSAVNAKRNESGVVDVIKAEDIADFPDLNLAESLQRVPGVTISRSNGEGRQISVRGLGSEYTRVRVNGMEAIATTGGTVNSGGTNRTRGFDFNMFASELFNSLTVRKSASADVEEGSLGATVDLQTARPFDYREPTLVMGVQASYNDLARDVKPRFTLLASNTWMDGRFGALFSAAYEQRRILEEGANITRWSHGGSNGATGGFNAASTITGYTAAQINGTLASPGLYHPRIPAYVQYDHNTERLGLTGALQFRPDDQTTLTLDVLYSDVKSTRDERQLQAIGLSRTNATGRPETIIRSGVVEGRNIVAGTFDNVDVRTQSARDELQTQFQQYTFTATRDWTDRFRTGFVGGYSRSEFDNPVSTIVTFDRANTNGFSYDFRSRMPKIDFGFDLTNPANWSMINGTSEVRIRPNAVTNTFSTAKAYAEFDANEHITLKGGLDYRRFTFDSSGQTRTTETVVQTLTPAQLAAVSSVFSGFGRNLGLPSGVATSWLAPDLNAFISTYGIYSNSGIYAISDQTTQARGQNIAVAENDYGAYLQADFRFDAFGMPWRGDAGVRYVLTEQYSNGFAAVGSTIQLVSARRDYDMLLPSANLAVDLTDSLVARLSAAQTISRPSIGTLTPGGDINVQGSNRNFSSGNPTINPTKSDNVDFSLEWYPDADSLFAVGIFYKKINTFVQTLSQDLPFTALGLPASVLTGTAATTTDIFRVSQPVNSPGGDLTGFEINVQKRLDFLPGWMENFGIQANYTFVDSNIEYLTSTTPGAPTINETLVGLSKNAANFTLYYETDRFSIRGSAAYRAGYLTQVPGNDGNSVHGTNETLNFDAQASYNITEKLKVSIEGINLTDEFNDQYVDASNRLNVYSHTGRQFFAGLRYTF</sequence>
<keyword evidence="4 8" id="KW-0812">Transmembrane</keyword>
<evidence type="ECO:0000256" key="3">
    <source>
        <dbReference type="ARBA" id="ARBA00022452"/>
    </source>
</evidence>
<keyword evidence="7 8" id="KW-0998">Cell outer membrane</keyword>
<evidence type="ECO:0000256" key="1">
    <source>
        <dbReference type="ARBA" id="ARBA00004571"/>
    </source>
</evidence>
<evidence type="ECO:0000256" key="5">
    <source>
        <dbReference type="ARBA" id="ARBA00023077"/>
    </source>
</evidence>
<organism evidence="13 14">
    <name type="scientific">Brevundimonas staleyi</name>
    <dbReference type="NCBI Taxonomy" id="74326"/>
    <lineage>
        <taxon>Bacteria</taxon>
        <taxon>Pseudomonadati</taxon>
        <taxon>Pseudomonadota</taxon>
        <taxon>Alphaproteobacteria</taxon>
        <taxon>Caulobacterales</taxon>
        <taxon>Caulobacteraceae</taxon>
        <taxon>Brevundimonas</taxon>
    </lineage>
</organism>
<feature type="domain" description="TonB-dependent receptor plug" evidence="12">
    <location>
        <begin position="63"/>
        <end position="176"/>
    </location>
</feature>
<feature type="signal peptide" evidence="10">
    <location>
        <begin position="1"/>
        <end position="30"/>
    </location>
</feature>
<keyword evidence="13" id="KW-0675">Receptor</keyword>
<keyword evidence="5 9" id="KW-0798">TonB box</keyword>
<keyword evidence="2 8" id="KW-0813">Transport</keyword>
<dbReference type="InterPro" id="IPR012910">
    <property type="entry name" value="Plug_dom"/>
</dbReference>
<dbReference type="SUPFAM" id="SSF56935">
    <property type="entry name" value="Porins"/>
    <property type="match status" value="1"/>
</dbReference>
<evidence type="ECO:0000259" key="12">
    <source>
        <dbReference type="Pfam" id="PF07715"/>
    </source>
</evidence>
<evidence type="ECO:0000313" key="14">
    <source>
        <dbReference type="Proteomes" id="UP001596152"/>
    </source>
</evidence>
<comment type="similarity">
    <text evidence="8 9">Belongs to the TonB-dependent receptor family.</text>
</comment>
<comment type="caution">
    <text evidence="13">The sequence shown here is derived from an EMBL/GenBank/DDBJ whole genome shotgun (WGS) entry which is preliminary data.</text>
</comment>